<dbReference type="Pfam" id="PF13561">
    <property type="entry name" value="adh_short_C2"/>
    <property type="match status" value="1"/>
</dbReference>
<feature type="non-terminal residue" evidence="3">
    <location>
        <position position="1"/>
    </location>
</feature>
<protein>
    <recommendedName>
        <fullName evidence="4">NAD(P)-dependent dehydrogenase, short-chain alcohol dehydrogenase family</fullName>
    </recommendedName>
</protein>
<evidence type="ECO:0000256" key="2">
    <source>
        <dbReference type="ARBA" id="ARBA00023002"/>
    </source>
</evidence>
<dbReference type="EMBL" id="UINC01020796">
    <property type="protein sequence ID" value="SVA86972.1"/>
    <property type="molecule type" value="Genomic_DNA"/>
</dbReference>
<organism evidence="3">
    <name type="scientific">marine metagenome</name>
    <dbReference type="NCBI Taxonomy" id="408172"/>
    <lineage>
        <taxon>unclassified sequences</taxon>
        <taxon>metagenomes</taxon>
        <taxon>ecological metagenomes</taxon>
    </lineage>
</organism>
<keyword evidence="2" id="KW-0560">Oxidoreductase</keyword>
<evidence type="ECO:0000313" key="3">
    <source>
        <dbReference type="EMBL" id="SVA86972.1"/>
    </source>
</evidence>
<dbReference type="PRINTS" id="PR00080">
    <property type="entry name" value="SDRFAMILY"/>
</dbReference>
<evidence type="ECO:0000256" key="1">
    <source>
        <dbReference type="ARBA" id="ARBA00006484"/>
    </source>
</evidence>
<evidence type="ECO:0008006" key="4">
    <source>
        <dbReference type="Google" id="ProtNLM"/>
    </source>
</evidence>
<dbReference type="Gene3D" id="3.40.50.720">
    <property type="entry name" value="NAD(P)-binding Rossmann-like Domain"/>
    <property type="match status" value="1"/>
</dbReference>
<reference evidence="3" key="1">
    <citation type="submission" date="2018-05" db="EMBL/GenBank/DDBJ databases">
        <authorList>
            <person name="Lanie J.A."/>
            <person name="Ng W.-L."/>
            <person name="Kazmierczak K.M."/>
            <person name="Andrzejewski T.M."/>
            <person name="Davidsen T.M."/>
            <person name="Wayne K.J."/>
            <person name="Tettelin H."/>
            <person name="Glass J.I."/>
            <person name="Rusch D."/>
            <person name="Podicherti R."/>
            <person name="Tsui H.-C.T."/>
            <person name="Winkler M.E."/>
        </authorList>
    </citation>
    <scope>NUCLEOTIDE SEQUENCE</scope>
</reference>
<dbReference type="PANTHER" id="PTHR43639">
    <property type="entry name" value="OXIDOREDUCTASE, SHORT-CHAIN DEHYDROGENASE/REDUCTASE FAMILY (AFU_ORTHOLOGUE AFUA_5G02870)"/>
    <property type="match status" value="1"/>
</dbReference>
<comment type="similarity">
    <text evidence="1">Belongs to the short-chain dehydrogenases/reductases (SDR) family.</text>
</comment>
<sequence>VLVTGSSRGVGRGIAEGLTAEGCRVAINGRDRKAVDAVSSVLHNSVSVPGDVSTSDGAAAVVAETIQALGGLDVLVCNVGGGRSVPPGEETLDEWQRIFALNLWSTTNMVQAARAALTASGGSIVCISSICGLETVRGAPVTYSAAKSALHAYVRGIAWPLGEEGVRINAIAVGNMLFDGSVWSELLANESETVTTMLKSKVSLGRLGVPAEVANLVAFLASDRSGFATGAIWTLDGGQAH</sequence>
<dbReference type="PRINTS" id="PR00081">
    <property type="entry name" value="GDHRDH"/>
</dbReference>
<dbReference type="CDD" id="cd05233">
    <property type="entry name" value="SDR_c"/>
    <property type="match status" value="1"/>
</dbReference>
<proteinExistence type="inferred from homology"/>
<dbReference type="AlphaFoldDB" id="A0A381ZDP3"/>
<dbReference type="InterPro" id="IPR036291">
    <property type="entry name" value="NAD(P)-bd_dom_sf"/>
</dbReference>
<dbReference type="FunFam" id="3.40.50.720:FF:000084">
    <property type="entry name" value="Short-chain dehydrogenase reductase"/>
    <property type="match status" value="1"/>
</dbReference>
<dbReference type="InterPro" id="IPR002347">
    <property type="entry name" value="SDR_fam"/>
</dbReference>
<dbReference type="PANTHER" id="PTHR43639:SF1">
    <property type="entry name" value="SHORT-CHAIN DEHYDROGENASE_REDUCTASE FAMILY PROTEIN"/>
    <property type="match status" value="1"/>
</dbReference>
<dbReference type="GO" id="GO:0016491">
    <property type="term" value="F:oxidoreductase activity"/>
    <property type="evidence" value="ECO:0007669"/>
    <property type="project" value="UniProtKB-KW"/>
</dbReference>
<dbReference type="SUPFAM" id="SSF51735">
    <property type="entry name" value="NAD(P)-binding Rossmann-fold domains"/>
    <property type="match status" value="1"/>
</dbReference>
<name>A0A381ZDP3_9ZZZZ</name>
<accession>A0A381ZDP3</accession>
<gene>
    <name evidence="3" type="ORF">METZ01_LOCUS139826</name>
</gene>